<evidence type="ECO:0000256" key="1">
    <source>
        <dbReference type="SAM" id="MobiDB-lite"/>
    </source>
</evidence>
<gene>
    <name evidence="2" type="ORF">ABVK25_003457</name>
</gene>
<feature type="compositionally biased region" description="Acidic residues" evidence="1">
    <location>
        <begin position="155"/>
        <end position="167"/>
    </location>
</feature>
<sequence length="715" mass="80216">MPLHNGNLHNWFKPFSVPKNPKKKRQLSGNNHEEQRPVKRSPLNSPKENQSSEDKNETASQANRSTNSGQGSSQPTRSSQQPPPVSSRQAEPDQTSLILALDRTIVQTEPHLVTSTPTQDDTKSRILTIPSSQSVLTSSQRIVKNGEVMIRNSDDESFSDSSLEDMDDLLRRKPSREASPPPESQLPDVSSKKSVDGKAKRKMRKPARTEKPASPTPSTLPVMPRAYKYSLESLAKQRKQHEASEVGLARATSMLQSYNERKADKDQSSENKGTSEVDLINRVMKDHGEDDDASRLKTAIQRTEALQHGKSWSFFDNHSDTPLLVETDFPAVEDERLQPLLIKTTSREQAFVSGYVGEYAMKASLPEEILLWIMDEICLESRDDLRYSYTDVLRDASNQISSLLNPERIDALFRKLGATAEGLNSEQPVTPRPVLSQSIEHISRPGLLSILDLLGSTASTLATDCRIRLFCILCRLALDHSIVRDWHAINAIGQLFSYLIDSIPEGDADHEFQTVLNTVFHSVRDASLRLQLLQMIPPLHLRLNLFRQRLALAFFFQDSRYLSKQPEDLVDLKSIADHLQPPQFTINNATDYAELAASIGILSIGIDCGNPPPPGSTKDDEIAFNSDIDILSSKIRVMFTQIIDTSASQMKRTEAKEILEAFHSRLRFAIRTRPPAKKSVFGDSHVKPLQERMEAFVMRGKRDDGPAVPNRVWSY</sequence>
<feature type="compositionally biased region" description="Polar residues" evidence="1">
    <location>
        <begin position="58"/>
        <end position="67"/>
    </location>
</feature>
<keyword evidence="3" id="KW-1185">Reference proteome</keyword>
<evidence type="ECO:0000313" key="2">
    <source>
        <dbReference type="EMBL" id="KAL2056434.1"/>
    </source>
</evidence>
<evidence type="ECO:0000313" key="3">
    <source>
        <dbReference type="Proteomes" id="UP001590951"/>
    </source>
</evidence>
<protein>
    <submittedName>
        <fullName evidence="2">Uncharacterized protein</fullName>
    </submittedName>
</protein>
<feature type="compositionally biased region" description="Low complexity" evidence="1">
    <location>
        <begin position="68"/>
        <end position="80"/>
    </location>
</feature>
<name>A0ABR4BI13_9LECA</name>
<feature type="region of interest" description="Disordered" evidence="1">
    <location>
        <begin position="1"/>
        <end position="127"/>
    </location>
</feature>
<dbReference type="Proteomes" id="UP001590951">
    <property type="component" value="Unassembled WGS sequence"/>
</dbReference>
<organism evidence="2 3">
    <name type="scientific">Lepraria finkii</name>
    <dbReference type="NCBI Taxonomy" id="1340010"/>
    <lineage>
        <taxon>Eukaryota</taxon>
        <taxon>Fungi</taxon>
        <taxon>Dikarya</taxon>
        <taxon>Ascomycota</taxon>
        <taxon>Pezizomycotina</taxon>
        <taxon>Lecanoromycetes</taxon>
        <taxon>OSLEUM clade</taxon>
        <taxon>Lecanoromycetidae</taxon>
        <taxon>Lecanorales</taxon>
        <taxon>Lecanorineae</taxon>
        <taxon>Stereocaulaceae</taxon>
        <taxon>Lepraria</taxon>
    </lineage>
</organism>
<comment type="caution">
    <text evidence="2">The sequence shown here is derived from an EMBL/GenBank/DDBJ whole genome shotgun (WGS) entry which is preliminary data.</text>
</comment>
<reference evidence="2 3" key="1">
    <citation type="submission" date="2024-09" db="EMBL/GenBank/DDBJ databases">
        <title>Rethinking Asexuality: The Enigmatic Case of Functional Sexual Genes in Lepraria (Stereocaulaceae).</title>
        <authorList>
            <person name="Doellman M."/>
            <person name="Sun Y."/>
            <person name="Barcenas-Pena A."/>
            <person name="Lumbsch H.T."/>
            <person name="Grewe F."/>
        </authorList>
    </citation>
    <scope>NUCLEOTIDE SEQUENCE [LARGE SCALE GENOMIC DNA]</scope>
    <source>
        <strain evidence="2 3">Grewe 0041</strain>
    </source>
</reference>
<proteinExistence type="predicted"/>
<accession>A0ABR4BI13</accession>
<dbReference type="EMBL" id="JBHFEH010000008">
    <property type="protein sequence ID" value="KAL2056434.1"/>
    <property type="molecule type" value="Genomic_DNA"/>
</dbReference>
<feature type="region of interest" description="Disordered" evidence="1">
    <location>
        <begin position="153"/>
        <end position="224"/>
    </location>
</feature>